<dbReference type="Pfam" id="PF00646">
    <property type="entry name" value="F-box"/>
    <property type="match status" value="1"/>
</dbReference>
<dbReference type="SUPFAM" id="SSF81383">
    <property type="entry name" value="F-box domain"/>
    <property type="match status" value="1"/>
</dbReference>
<feature type="compositionally biased region" description="Acidic residues" evidence="1">
    <location>
        <begin position="133"/>
        <end position="143"/>
    </location>
</feature>
<evidence type="ECO:0000313" key="4">
    <source>
        <dbReference type="RefSeq" id="XP_015874881.2"/>
    </source>
</evidence>
<keyword evidence="3" id="KW-1185">Reference proteome</keyword>
<feature type="region of interest" description="Disordered" evidence="1">
    <location>
        <begin position="120"/>
        <end position="144"/>
    </location>
</feature>
<dbReference type="PANTHER" id="PTHR31672">
    <property type="entry name" value="BNACNNG10540D PROTEIN"/>
    <property type="match status" value="1"/>
</dbReference>
<dbReference type="Pfam" id="PF07734">
    <property type="entry name" value="FBA_1"/>
    <property type="match status" value="1"/>
</dbReference>
<sequence length="430" mass="48444">MFSKSNGMANSLRSCFGKFKAIIKAKPKAKRNNSLMSEGLVIEILVRLPVDSLLRFKCVCKSWYSLISSPFFIAKHLQLCNSTNKPDPDLMFYADDQRPGNNGVENIFIVSHETMEVSEIEEESSPHSIAESSGDESQDEDDDQAARSTVLMVGSCNGLICLYFKADGAIWNPATNETKFIPRFSGRGGHFKASGFGYDARNNDYKLIVIHSSPSIGADHNYDHDTGCFQFEAYSLRADCWKFVTDFPKMGLTFSDQLIGTHANGICSWLAHREDSIRGVRRDEIISFDIINEEIIRTPLPSEIAEIGTHLADKIGNIIVGVFNGSFAVVNVNQNLEDIPFFFHIWVLREVGVVESWTKLFTIGPLQGVISPLLLWKTGLVLLDEDSEELFFQNYNNQQKSSIGNFRDPCFMMHYRESLVPINDTKKERM</sequence>
<dbReference type="InterPro" id="IPR050796">
    <property type="entry name" value="SCF_F-box_component"/>
</dbReference>
<dbReference type="InterPro" id="IPR036047">
    <property type="entry name" value="F-box-like_dom_sf"/>
</dbReference>
<dbReference type="AlphaFoldDB" id="A0A6P3ZB34"/>
<dbReference type="InterPro" id="IPR017451">
    <property type="entry name" value="F-box-assoc_interact_dom"/>
</dbReference>
<proteinExistence type="predicted"/>
<evidence type="ECO:0000313" key="3">
    <source>
        <dbReference type="Proteomes" id="UP001652623"/>
    </source>
</evidence>
<evidence type="ECO:0000256" key="1">
    <source>
        <dbReference type="SAM" id="MobiDB-lite"/>
    </source>
</evidence>
<dbReference type="InParanoid" id="A0A6P3ZB34"/>
<dbReference type="NCBIfam" id="TIGR01640">
    <property type="entry name" value="F_box_assoc_1"/>
    <property type="match status" value="1"/>
</dbReference>
<dbReference type="Proteomes" id="UP001652623">
    <property type="component" value="Chromosome 10"/>
</dbReference>
<feature type="domain" description="F-box" evidence="2">
    <location>
        <begin position="36"/>
        <end position="75"/>
    </location>
</feature>
<dbReference type="KEGG" id="zju:107411747"/>
<evidence type="ECO:0000259" key="2">
    <source>
        <dbReference type="SMART" id="SM00256"/>
    </source>
</evidence>
<dbReference type="GeneID" id="107411747"/>
<dbReference type="InterPro" id="IPR006527">
    <property type="entry name" value="F-box-assoc_dom_typ1"/>
</dbReference>
<dbReference type="PANTHER" id="PTHR31672:SF13">
    <property type="entry name" value="F-BOX PROTEIN CPR30-LIKE"/>
    <property type="match status" value="1"/>
</dbReference>
<gene>
    <name evidence="4" type="primary">LOC107411747</name>
</gene>
<organism evidence="3 4">
    <name type="scientific">Ziziphus jujuba</name>
    <name type="common">Chinese jujube</name>
    <name type="synonym">Ziziphus sativa</name>
    <dbReference type="NCBI Taxonomy" id="326968"/>
    <lineage>
        <taxon>Eukaryota</taxon>
        <taxon>Viridiplantae</taxon>
        <taxon>Streptophyta</taxon>
        <taxon>Embryophyta</taxon>
        <taxon>Tracheophyta</taxon>
        <taxon>Spermatophyta</taxon>
        <taxon>Magnoliopsida</taxon>
        <taxon>eudicotyledons</taxon>
        <taxon>Gunneridae</taxon>
        <taxon>Pentapetalae</taxon>
        <taxon>rosids</taxon>
        <taxon>fabids</taxon>
        <taxon>Rosales</taxon>
        <taxon>Rhamnaceae</taxon>
        <taxon>Paliureae</taxon>
        <taxon>Ziziphus</taxon>
    </lineage>
</organism>
<dbReference type="FunCoup" id="A0A6P3ZB34">
    <property type="interactions" value="892"/>
</dbReference>
<accession>A0A6P3ZB34</accession>
<name>A0A6P3ZB34_ZIZJJ</name>
<dbReference type="CDD" id="cd22157">
    <property type="entry name" value="F-box_AtFBW1-like"/>
    <property type="match status" value="1"/>
</dbReference>
<dbReference type="SMART" id="SM00256">
    <property type="entry name" value="FBOX"/>
    <property type="match status" value="1"/>
</dbReference>
<protein>
    <submittedName>
        <fullName evidence="4">F-box/kelch-repeat protein At3g23880-like</fullName>
    </submittedName>
</protein>
<dbReference type="RefSeq" id="XP_015874881.2">
    <property type="nucleotide sequence ID" value="XM_016019395.2"/>
</dbReference>
<reference evidence="4" key="1">
    <citation type="submission" date="2025-08" db="UniProtKB">
        <authorList>
            <consortium name="RefSeq"/>
        </authorList>
    </citation>
    <scope>IDENTIFICATION</scope>
    <source>
        <tissue evidence="4">Seedling</tissue>
    </source>
</reference>
<dbReference type="Gene3D" id="1.20.1280.50">
    <property type="match status" value="1"/>
</dbReference>
<dbReference type="InterPro" id="IPR001810">
    <property type="entry name" value="F-box_dom"/>
</dbReference>